<dbReference type="Pfam" id="PF13385">
    <property type="entry name" value="Laminin_G_3"/>
    <property type="match status" value="2"/>
</dbReference>
<dbReference type="PROSITE" id="PS50025">
    <property type="entry name" value="LAM_G_DOMAIN"/>
    <property type="match status" value="2"/>
</dbReference>
<dbReference type="NCBIfam" id="TIGR04183">
    <property type="entry name" value="Por_Secre_tail"/>
    <property type="match status" value="1"/>
</dbReference>
<dbReference type="SUPFAM" id="SSF52058">
    <property type="entry name" value="L domain-like"/>
    <property type="match status" value="1"/>
</dbReference>
<dbReference type="Proteomes" id="UP000611215">
    <property type="component" value="Unassembled WGS sequence"/>
</dbReference>
<organism evidence="5 6">
    <name type="scientific">Winogradskyella marina</name>
    <dbReference type="NCBI Taxonomy" id="2785530"/>
    <lineage>
        <taxon>Bacteria</taxon>
        <taxon>Pseudomonadati</taxon>
        <taxon>Bacteroidota</taxon>
        <taxon>Flavobacteriia</taxon>
        <taxon>Flavobacteriales</taxon>
        <taxon>Flavobacteriaceae</taxon>
        <taxon>Winogradskyella</taxon>
    </lineage>
</organism>
<dbReference type="RefSeq" id="WP_195872542.1">
    <property type="nucleotide sequence ID" value="NZ_JADOET010000018.1"/>
</dbReference>
<evidence type="ECO:0000313" key="6">
    <source>
        <dbReference type="Proteomes" id="UP000611215"/>
    </source>
</evidence>
<evidence type="ECO:0000256" key="1">
    <source>
        <dbReference type="ARBA" id="ARBA00022729"/>
    </source>
</evidence>
<dbReference type="EMBL" id="JADOET010000018">
    <property type="protein sequence ID" value="MBF8151285.1"/>
    <property type="molecule type" value="Genomic_DNA"/>
</dbReference>
<gene>
    <name evidence="5" type="ORF">ITJ86_15355</name>
</gene>
<dbReference type="SMART" id="SM00282">
    <property type="entry name" value="LamG"/>
    <property type="match status" value="2"/>
</dbReference>
<dbReference type="Pfam" id="PF13306">
    <property type="entry name" value="LRR_5"/>
    <property type="match status" value="1"/>
</dbReference>
<sequence length="908" mass="96586">MKQKLLLLFAIVFATSISAQTFSVDGVNYYVISSTTNTVGVTSSSSYVGELVVPSMVQNAGATYTVVSILDAAFQGSTTLTSITIPNTVTEIRNNAFQFCSNLTSVDLGNSITSIGQLSFNACFNLTSVVIPSSVTNIGNNAFEFCTDLTSVTVEWATPLPITSNVFFGVNMETATLYVPIGTEGLYQAAEGWQDFGAVLPPPPATHLNFDGANDYIEIPNESNFDFTNQMTVELWMNSSVMPQQWDALVVKGDDSWRLHLNESGTVNFTASGVVPTQEINSTTSITDGNWHHIAATLGGDSIKIYVDGVLETQASASGIINNNIHTVLIGNNPIYSGRHYTGHMDDIRIWNVTRSAEQINGSKNCELQGTETGLVAYYKFNQGFDGNDNTTITTLTDATANANDGTFTNFALTGTTGNFLAGSPVTTGSIIPSVPEVTTPVNYGEGDTATALVATAGTNGTGLLWYNTETGGTASTEAPTPDTSEAGSTSYWIASTNENGCESERVEIVVTVYGPGPATHLNFDGVDDYVSLANTYTSLTDFTIEAWIKTDKDGIIILSNSGYDSSLLAVSNGKLTYTTGRHGYGGFNLISNENVDDNNWHHVALTTSSISTNGEASLYIDGALDASGTFGIYTVPMGSLTIGSPSTSHFSGSIDELRIWDVVRTATEIDNAKSSEVQCTEAGLVASYQFNKGMHAGENIGINTLTDVSGNGNNGTLNNFALTGSTSNWLAGSPITTLLTPPDADSLVEYVQYDTATALTATVGTNGSGLLWYTTETGGTGEVEAPTPDTSEAGSTSYWVSSINDNGCESERVQIVVTVEEVLSIADNDQMQSIKVFPNPTNGNVSIVIPNAQESKVTVYDINGRLLINKVSTDANFSIDLNQYQSGVYILRININQNETIKQIIKI</sequence>
<dbReference type="PANTHER" id="PTHR42535">
    <property type="entry name" value="OOKINETE PROTEIN, PUTATIVE-RELATED"/>
    <property type="match status" value="1"/>
</dbReference>
<keyword evidence="1 3" id="KW-0732">Signal</keyword>
<keyword evidence="2" id="KW-1015">Disulfide bond</keyword>
<dbReference type="SUPFAM" id="SSF49899">
    <property type="entry name" value="Concanavalin A-like lectins/glucanases"/>
    <property type="match status" value="2"/>
</dbReference>
<feature type="domain" description="Laminin G" evidence="4">
    <location>
        <begin position="206"/>
        <end position="366"/>
    </location>
</feature>
<name>A0ABS0ELD7_9FLAO</name>
<dbReference type="InterPro" id="IPR026906">
    <property type="entry name" value="LRR_5"/>
</dbReference>
<keyword evidence="6" id="KW-1185">Reference proteome</keyword>
<comment type="caution">
    <text evidence="5">The sequence shown here is derived from an EMBL/GenBank/DDBJ whole genome shotgun (WGS) entry which is preliminary data.</text>
</comment>
<dbReference type="Gene3D" id="3.40.50.12480">
    <property type="match status" value="2"/>
</dbReference>
<dbReference type="InterPro" id="IPR026444">
    <property type="entry name" value="Secre_tail"/>
</dbReference>
<feature type="domain" description="Laminin G" evidence="4">
    <location>
        <begin position="520"/>
        <end position="680"/>
    </location>
</feature>
<dbReference type="Pfam" id="PF18962">
    <property type="entry name" value="Por_Secre_tail"/>
    <property type="match status" value="1"/>
</dbReference>
<dbReference type="Pfam" id="PF19081">
    <property type="entry name" value="Ig_7"/>
    <property type="match status" value="2"/>
</dbReference>
<dbReference type="InterPro" id="IPR006558">
    <property type="entry name" value="LamG-like"/>
</dbReference>
<dbReference type="SMART" id="SM00560">
    <property type="entry name" value="LamGL"/>
    <property type="match status" value="2"/>
</dbReference>
<evidence type="ECO:0000256" key="3">
    <source>
        <dbReference type="SAM" id="SignalP"/>
    </source>
</evidence>
<feature type="chain" id="PRO_5045047498" evidence="3">
    <location>
        <begin position="20"/>
        <end position="908"/>
    </location>
</feature>
<dbReference type="Gene3D" id="2.60.120.200">
    <property type="match status" value="2"/>
</dbReference>
<dbReference type="InterPro" id="IPR013320">
    <property type="entry name" value="ConA-like_dom_sf"/>
</dbReference>
<dbReference type="CDD" id="cd00110">
    <property type="entry name" value="LamG"/>
    <property type="match status" value="2"/>
</dbReference>
<dbReference type="InterPro" id="IPR001791">
    <property type="entry name" value="Laminin_G"/>
</dbReference>
<evidence type="ECO:0000313" key="5">
    <source>
        <dbReference type="EMBL" id="MBF8151285.1"/>
    </source>
</evidence>
<evidence type="ECO:0000256" key="2">
    <source>
        <dbReference type="ARBA" id="ARBA00023157"/>
    </source>
</evidence>
<feature type="signal peptide" evidence="3">
    <location>
        <begin position="1"/>
        <end position="19"/>
    </location>
</feature>
<proteinExistence type="predicted"/>
<reference evidence="5 6" key="1">
    <citation type="submission" date="2020-11" db="EMBL/GenBank/DDBJ databases">
        <title>Winogradskyella marina sp. nov., isolated from marine sediment.</title>
        <authorList>
            <person name="Bo J."/>
            <person name="Wang S."/>
            <person name="Song X."/>
            <person name="Du Z."/>
        </authorList>
    </citation>
    <scope>NUCLEOTIDE SEQUENCE [LARGE SCALE GENOMIC DNA]</scope>
    <source>
        <strain evidence="5 6">F6397</strain>
    </source>
</reference>
<accession>A0ABS0ELD7</accession>
<dbReference type="PANTHER" id="PTHR42535:SF2">
    <property type="entry name" value="CHROMOSOME UNDETERMINED SCAFFOLD_146, WHOLE GENOME SHOTGUN SEQUENCE"/>
    <property type="match status" value="1"/>
</dbReference>
<protein>
    <submittedName>
        <fullName evidence="5">Leucine-rich repeat protein</fullName>
    </submittedName>
</protein>
<evidence type="ECO:0000259" key="4">
    <source>
        <dbReference type="PROSITE" id="PS50025"/>
    </source>
</evidence>
<dbReference type="InterPro" id="IPR044023">
    <property type="entry name" value="Ig_7"/>
</dbReference>